<dbReference type="Proteomes" id="UP000799778">
    <property type="component" value="Unassembled WGS sequence"/>
</dbReference>
<dbReference type="Pfam" id="PF14087">
    <property type="entry name" value="DUF4267"/>
    <property type="match status" value="1"/>
</dbReference>
<keyword evidence="3" id="KW-1185">Reference proteome</keyword>
<dbReference type="InterPro" id="IPR025363">
    <property type="entry name" value="DUF4267"/>
</dbReference>
<reference evidence="2" key="1">
    <citation type="journal article" date="2020" name="Stud. Mycol.">
        <title>101 Dothideomycetes genomes: a test case for predicting lifestyles and emergence of pathogens.</title>
        <authorList>
            <person name="Haridas S."/>
            <person name="Albert R."/>
            <person name="Binder M."/>
            <person name="Bloem J."/>
            <person name="Labutti K."/>
            <person name="Salamov A."/>
            <person name="Andreopoulos B."/>
            <person name="Baker S."/>
            <person name="Barry K."/>
            <person name="Bills G."/>
            <person name="Bluhm B."/>
            <person name="Cannon C."/>
            <person name="Castanera R."/>
            <person name="Culley D."/>
            <person name="Daum C."/>
            <person name="Ezra D."/>
            <person name="Gonzalez J."/>
            <person name="Henrissat B."/>
            <person name="Kuo A."/>
            <person name="Liang C."/>
            <person name="Lipzen A."/>
            <person name="Lutzoni F."/>
            <person name="Magnuson J."/>
            <person name="Mondo S."/>
            <person name="Nolan M."/>
            <person name="Ohm R."/>
            <person name="Pangilinan J."/>
            <person name="Park H.-J."/>
            <person name="Ramirez L."/>
            <person name="Alfaro M."/>
            <person name="Sun H."/>
            <person name="Tritt A."/>
            <person name="Yoshinaga Y."/>
            <person name="Zwiers L.-H."/>
            <person name="Turgeon B."/>
            <person name="Goodwin S."/>
            <person name="Spatafora J."/>
            <person name="Crous P."/>
            <person name="Grigoriev I."/>
        </authorList>
    </citation>
    <scope>NUCLEOTIDE SEQUENCE</scope>
    <source>
        <strain evidence="2">CBS 175.79</strain>
    </source>
</reference>
<evidence type="ECO:0000313" key="3">
    <source>
        <dbReference type="Proteomes" id="UP000799778"/>
    </source>
</evidence>
<feature type="transmembrane region" description="Helical" evidence="1">
    <location>
        <begin position="112"/>
        <end position="129"/>
    </location>
</feature>
<dbReference type="OrthoDB" id="5216128at2759"/>
<sequence length="130" mass="13643">MPISRSPIISLAAAFFATVFIGFGANYIFRPYDAFGTFGLPYVSNAADQEIIDSFCKLFGVKDLFMGFSIFSALLFGSRRTLGALLIASSAAAFADGAIVKAHAGTGEWNHWGYGSMVGVVGLLASGILG</sequence>
<organism evidence="2 3">
    <name type="scientific">Aaosphaeria arxii CBS 175.79</name>
    <dbReference type="NCBI Taxonomy" id="1450172"/>
    <lineage>
        <taxon>Eukaryota</taxon>
        <taxon>Fungi</taxon>
        <taxon>Dikarya</taxon>
        <taxon>Ascomycota</taxon>
        <taxon>Pezizomycotina</taxon>
        <taxon>Dothideomycetes</taxon>
        <taxon>Pleosporomycetidae</taxon>
        <taxon>Pleosporales</taxon>
        <taxon>Pleosporales incertae sedis</taxon>
        <taxon>Aaosphaeria</taxon>
    </lineage>
</organism>
<dbReference type="RefSeq" id="XP_033378466.1">
    <property type="nucleotide sequence ID" value="XM_033534560.1"/>
</dbReference>
<dbReference type="GeneID" id="54291957"/>
<accession>A0A6A5XBF6</accession>
<feature type="transmembrane region" description="Helical" evidence="1">
    <location>
        <begin position="7"/>
        <end position="29"/>
    </location>
</feature>
<proteinExistence type="predicted"/>
<keyword evidence="1" id="KW-0812">Transmembrane</keyword>
<dbReference type="EMBL" id="ML978077">
    <property type="protein sequence ID" value="KAF2010127.1"/>
    <property type="molecule type" value="Genomic_DNA"/>
</dbReference>
<keyword evidence="1" id="KW-0472">Membrane</keyword>
<dbReference type="AlphaFoldDB" id="A0A6A5XBF6"/>
<evidence type="ECO:0000313" key="2">
    <source>
        <dbReference type="EMBL" id="KAF2010127.1"/>
    </source>
</evidence>
<name>A0A6A5XBF6_9PLEO</name>
<feature type="transmembrane region" description="Helical" evidence="1">
    <location>
        <begin position="83"/>
        <end position="100"/>
    </location>
</feature>
<evidence type="ECO:0000256" key="1">
    <source>
        <dbReference type="SAM" id="Phobius"/>
    </source>
</evidence>
<keyword evidence="1" id="KW-1133">Transmembrane helix</keyword>
<protein>
    <submittedName>
        <fullName evidence="2">Uncharacterized protein</fullName>
    </submittedName>
</protein>
<gene>
    <name evidence="2" type="ORF">BU24DRAFT_71393</name>
</gene>